<dbReference type="InterPro" id="IPR024187">
    <property type="entry name" value="Sig_transdc_resp-reg_cit/mal"/>
</dbReference>
<evidence type="ECO:0000256" key="5">
    <source>
        <dbReference type="ARBA" id="ARBA00023015"/>
    </source>
</evidence>
<dbReference type="InterPro" id="IPR048714">
    <property type="entry name" value="DpiA-like_HTH"/>
</dbReference>
<keyword evidence="5" id="KW-0805">Transcription regulation</keyword>
<dbReference type="SUPFAM" id="SSF52172">
    <property type="entry name" value="CheY-like"/>
    <property type="match status" value="1"/>
</dbReference>
<sequence length="231" mass="26497">MNIEVMIIEDDTRIAEINSRFTKKVAGFEVIAIATTGEQAIELLEIIQPQLVLLDVYLPDMKGTELIKSIRQSNPEIDIIMITAASEVDIVGHSLRSGVSDYIVKPVTFDRFKNSLENYQKKLEKLNFNENLSQDEITSLWRNSQQENSFVVEEEAPKGIDPLTLNKILHYLPQVKEEGITSEMLSKESGVSRSTARRYLEYLISQKKIYADLVYGNVGRPERRYFRTKHL</sequence>
<keyword evidence="3 9" id="KW-0597">Phosphoprotein</keyword>
<feature type="coiled-coil region" evidence="10">
    <location>
        <begin position="109"/>
        <end position="136"/>
    </location>
</feature>
<organism evidence="12 13">
    <name type="scientific">Metabacillus litoralis</name>
    <dbReference type="NCBI Taxonomy" id="152268"/>
    <lineage>
        <taxon>Bacteria</taxon>
        <taxon>Bacillati</taxon>
        <taxon>Bacillota</taxon>
        <taxon>Bacilli</taxon>
        <taxon>Bacillales</taxon>
        <taxon>Bacillaceae</taxon>
        <taxon>Metabacillus</taxon>
    </lineage>
</organism>
<dbReference type="RefSeq" id="WP_066330673.1">
    <property type="nucleotide sequence ID" value="NZ_LWSG01000012.1"/>
</dbReference>
<proteinExistence type="predicted"/>
<dbReference type="SMART" id="SM00448">
    <property type="entry name" value="REC"/>
    <property type="match status" value="1"/>
</dbReference>
<feature type="modified residue" description="4-aspartylphosphate" evidence="9">
    <location>
        <position position="55"/>
    </location>
</feature>
<feature type="domain" description="Response regulatory" evidence="11">
    <location>
        <begin position="4"/>
        <end position="120"/>
    </location>
</feature>
<dbReference type="STRING" id="152268.A6K24_03510"/>
<keyword evidence="13" id="KW-1185">Reference proteome</keyword>
<gene>
    <name evidence="12" type="ORF">A6K24_03510</name>
</gene>
<dbReference type="GO" id="GO:0003677">
    <property type="term" value="F:DNA binding"/>
    <property type="evidence" value="ECO:0007669"/>
    <property type="project" value="UniProtKB-KW"/>
</dbReference>
<protein>
    <submittedName>
        <fullName evidence="12">Two-component system response regulator</fullName>
    </submittedName>
</protein>
<dbReference type="EMBL" id="LWSG01000012">
    <property type="protein sequence ID" value="OAS86589.1"/>
    <property type="molecule type" value="Genomic_DNA"/>
</dbReference>
<dbReference type="PROSITE" id="PS50110">
    <property type="entry name" value="RESPONSE_REGULATORY"/>
    <property type="match status" value="1"/>
</dbReference>
<dbReference type="InterPro" id="IPR011006">
    <property type="entry name" value="CheY-like_superfamily"/>
</dbReference>
<reference evidence="13" key="1">
    <citation type="submission" date="2016-04" db="EMBL/GenBank/DDBJ databases">
        <authorList>
            <person name="Lyu Z."/>
            <person name="Lyu W."/>
        </authorList>
    </citation>
    <scope>NUCLEOTIDE SEQUENCE [LARGE SCALE GENOMIC DNA]</scope>
    <source>
        <strain evidence="13">C44</strain>
    </source>
</reference>
<dbReference type="InterPro" id="IPR001789">
    <property type="entry name" value="Sig_transdc_resp-reg_receiver"/>
</dbReference>
<keyword evidence="7" id="KW-0010">Activator</keyword>
<evidence type="ECO:0000256" key="9">
    <source>
        <dbReference type="PROSITE-ProRule" id="PRU00169"/>
    </source>
</evidence>
<dbReference type="PANTHER" id="PTHR45526:SF6">
    <property type="entry name" value="TRANSCRIPTIONAL REGULATORY PROTEIN CITT"/>
    <property type="match status" value="1"/>
</dbReference>
<dbReference type="GO" id="GO:0005737">
    <property type="term" value="C:cytoplasm"/>
    <property type="evidence" value="ECO:0007669"/>
    <property type="project" value="UniProtKB-SubCell"/>
</dbReference>
<keyword evidence="6" id="KW-0238">DNA-binding</keyword>
<accession>A0A179T0J0</accession>
<dbReference type="InterPro" id="IPR051271">
    <property type="entry name" value="2C-system_Tx_regulators"/>
</dbReference>
<dbReference type="Gene3D" id="3.40.50.2300">
    <property type="match status" value="1"/>
</dbReference>
<dbReference type="Pfam" id="PF00072">
    <property type="entry name" value="Response_reg"/>
    <property type="match status" value="1"/>
</dbReference>
<evidence type="ECO:0000256" key="6">
    <source>
        <dbReference type="ARBA" id="ARBA00023125"/>
    </source>
</evidence>
<dbReference type="AlphaFoldDB" id="A0A179T0J0"/>
<keyword evidence="8" id="KW-0804">Transcription</keyword>
<evidence type="ECO:0000256" key="3">
    <source>
        <dbReference type="ARBA" id="ARBA00022553"/>
    </source>
</evidence>
<comment type="subcellular location">
    <subcellularLocation>
        <location evidence="1">Cytoplasm</location>
    </subcellularLocation>
</comment>
<name>A0A179T0J0_9BACI</name>
<dbReference type="CDD" id="cd19925">
    <property type="entry name" value="REC_citrate_TCS"/>
    <property type="match status" value="1"/>
</dbReference>
<evidence type="ECO:0000256" key="10">
    <source>
        <dbReference type="SAM" id="Coils"/>
    </source>
</evidence>
<evidence type="ECO:0000256" key="8">
    <source>
        <dbReference type="ARBA" id="ARBA00023163"/>
    </source>
</evidence>
<evidence type="ECO:0000256" key="2">
    <source>
        <dbReference type="ARBA" id="ARBA00022490"/>
    </source>
</evidence>
<evidence type="ECO:0000313" key="12">
    <source>
        <dbReference type="EMBL" id="OAS86589.1"/>
    </source>
</evidence>
<dbReference type="PANTHER" id="PTHR45526">
    <property type="entry name" value="TRANSCRIPTIONAL REGULATORY PROTEIN DPIA"/>
    <property type="match status" value="1"/>
</dbReference>
<keyword evidence="10" id="KW-0175">Coiled coil</keyword>
<comment type="caution">
    <text evidence="12">The sequence shown here is derived from an EMBL/GenBank/DDBJ whole genome shotgun (WGS) entry which is preliminary data.</text>
</comment>
<dbReference type="PIRSF" id="PIRSF006171">
    <property type="entry name" value="RR_citrat_malat"/>
    <property type="match status" value="1"/>
</dbReference>
<dbReference type="Proteomes" id="UP000078534">
    <property type="component" value="Unassembled WGS sequence"/>
</dbReference>
<dbReference type="Pfam" id="PF20714">
    <property type="entry name" value="HTH_64"/>
    <property type="match status" value="1"/>
</dbReference>
<evidence type="ECO:0000313" key="13">
    <source>
        <dbReference type="Proteomes" id="UP000078534"/>
    </source>
</evidence>
<dbReference type="GO" id="GO:0000156">
    <property type="term" value="F:phosphorelay response regulator activity"/>
    <property type="evidence" value="ECO:0007669"/>
    <property type="project" value="TreeGrafter"/>
</dbReference>
<keyword evidence="4" id="KW-0902">Two-component regulatory system</keyword>
<evidence type="ECO:0000256" key="4">
    <source>
        <dbReference type="ARBA" id="ARBA00023012"/>
    </source>
</evidence>
<evidence type="ECO:0000256" key="1">
    <source>
        <dbReference type="ARBA" id="ARBA00004496"/>
    </source>
</evidence>
<dbReference type="GO" id="GO:0003700">
    <property type="term" value="F:DNA-binding transcription factor activity"/>
    <property type="evidence" value="ECO:0007669"/>
    <property type="project" value="InterPro"/>
</dbReference>
<dbReference type="OrthoDB" id="9759232at2"/>
<evidence type="ECO:0000259" key="11">
    <source>
        <dbReference type="PROSITE" id="PS50110"/>
    </source>
</evidence>
<evidence type="ECO:0000256" key="7">
    <source>
        <dbReference type="ARBA" id="ARBA00023159"/>
    </source>
</evidence>
<keyword evidence="2" id="KW-0963">Cytoplasm</keyword>